<keyword evidence="5 13" id="KW-0328">Glycosyltransferase</keyword>
<keyword evidence="11 13" id="KW-0472">Membrane</keyword>
<evidence type="ECO:0000256" key="4">
    <source>
        <dbReference type="ARBA" id="ARBA00008661"/>
    </source>
</evidence>
<feature type="transmembrane region" description="Helical" evidence="13">
    <location>
        <begin position="28"/>
        <end position="48"/>
    </location>
</feature>
<comment type="caution">
    <text evidence="13">Lacks conserved residue(s) required for the propagation of feature annotation.</text>
</comment>
<sequence>METLASAMRRENRRSKAPPSSSASSALASGRVPLVMAFLSCLAWLYVAGRLWQDAQTRAILSGLLEKSSTSVPKVLSVEDKLRNLGCKAIGRKIVEAEMDLTKAKSEGYLWGNRTAAVDSDKKQQLLAVIGVYTGFGSRLKRNVFRGSWMPRGDALKKLEEKGVAIRFVIGRRFCSGSIPLSYCIILSSEFNNIIVIPESHEEAAEELPSKAKIFFSAAVEAWDAEFYVKVEDNINLDLAGLIEMLEGRRGSQGLYMGCMKSGMVISEEYVLFLLNQFYFGFLCLLLVNYQSDFDFNINFRGQQWYEPEWWKFGDSKTYFRHASGSLFILSKNLARYININR</sequence>
<evidence type="ECO:0000256" key="3">
    <source>
        <dbReference type="ARBA" id="ARBA00004922"/>
    </source>
</evidence>
<evidence type="ECO:0000256" key="1">
    <source>
        <dbReference type="ARBA" id="ARBA00001936"/>
    </source>
</evidence>
<keyword evidence="10 13" id="KW-0333">Golgi apparatus</keyword>
<evidence type="ECO:0000256" key="11">
    <source>
        <dbReference type="ARBA" id="ARBA00023136"/>
    </source>
</evidence>
<feature type="compositionally biased region" description="Low complexity" evidence="14">
    <location>
        <begin position="17"/>
        <end position="26"/>
    </location>
</feature>
<dbReference type="GO" id="GO:0016758">
    <property type="term" value="F:hexosyltransferase activity"/>
    <property type="evidence" value="ECO:0007669"/>
    <property type="project" value="InterPro"/>
</dbReference>
<organism evidence="15">
    <name type="scientific">Zea mays</name>
    <name type="common">Maize</name>
    <dbReference type="NCBI Taxonomy" id="4577"/>
    <lineage>
        <taxon>Eukaryota</taxon>
        <taxon>Viridiplantae</taxon>
        <taxon>Streptophyta</taxon>
        <taxon>Embryophyta</taxon>
        <taxon>Tracheophyta</taxon>
        <taxon>Spermatophyta</taxon>
        <taxon>Magnoliopsida</taxon>
        <taxon>Liliopsida</taxon>
        <taxon>Poales</taxon>
        <taxon>Poaceae</taxon>
        <taxon>PACMAD clade</taxon>
        <taxon>Panicoideae</taxon>
        <taxon>Andropogonodae</taxon>
        <taxon>Andropogoneae</taxon>
        <taxon>Tripsacinae</taxon>
        <taxon>Zea</taxon>
    </lineage>
</organism>
<keyword evidence="9 13" id="KW-1133">Transmembrane helix</keyword>
<dbReference type="EC" id="2.4.1.-" evidence="13"/>
<feature type="region of interest" description="Disordered" evidence="14">
    <location>
        <begin position="1"/>
        <end position="26"/>
    </location>
</feature>
<evidence type="ECO:0000313" key="15">
    <source>
        <dbReference type="EMBL" id="AQL01647.1"/>
    </source>
</evidence>
<evidence type="ECO:0000256" key="9">
    <source>
        <dbReference type="ARBA" id="ARBA00022989"/>
    </source>
</evidence>
<comment type="subcellular location">
    <subcellularLocation>
        <location evidence="2 13">Golgi apparatus membrane</location>
        <topology evidence="2 13">Single-pass type II membrane protein</topology>
    </subcellularLocation>
</comment>
<reference evidence="15" key="1">
    <citation type="submission" date="2015-12" db="EMBL/GenBank/DDBJ databases">
        <title>Update maize B73 reference genome by single molecule sequencing technologies.</title>
        <authorList>
            <consortium name="Maize Genome Sequencing Project"/>
            <person name="Ware D."/>
        </authorList>
    </citation>
    <scope>NUCLEOTIDE SEQUENCE</scope>
    <source>
        <tissue evidence="15">Seedling</tissue>
    </source>
</reference>
<dbReference type="GO" id="GO:0000139">
    <property type="term" value="C:Golgi membrane"/>
    <property type="evidence" value="ECO:0007669"/>
    <property type="project" value="UniProtKB-SubCell"/>
</dbReference>
<evidence type="ECO:0000256" key="10">
    <source>
        <dbReference type="ARBA" id="ARBA00023034"/>
    </source>
</evidence>
<evidence type="ECO:0000256" key="7">
    <source>
        <dbReference type="ARBA" id="ARBA00022692"/>
    </source>
</evidence>
<comment type="similarity">
    <text evidence="4 13">Belongs to the glycosyltransferase 31 family.</text>
</comment>
<evidence type="ECO:0000256" key="2">
    <source>
        <dbReference type="ARBA" id="ARBA00004323"/>
    </source>
</evidence>
<dbReference type="PANTHER" id="PTHR11214">
    <property type="entry name" value="BETA-1,3-N-ACETYLGLUCOSAMINYLTRANSFERASE"/>
    <property type="match status" value="1"/>
</dbReference>
<evidence type="ECO:0000256" key="6">
    <source>
        <dbReference type="ARBA" id="ARBA00022679"/>
    </source>
</evidence>
<comment type="cofactor">
    <cofactor evidence="1 13">
        <name>Mn(2+)</name>
        <dbReference type="ChEBI" id="CHEBI:29035"/>
    </cofactor>
</comment>
<evidence type="ECO:0000256" key="5">
    <source>
        <dbReference type="ARBA" id="ARBA00022676"/>
    </source>
</evidence>
<keyword evidence="6 15" id="KW-0808">Transferase</keyword>
<name>A0A1D6NTZ2_MAIZE</name>
<keyword evidence="7 13" id="KW-0812">Transmembrane</keyword>
<dbReference type="ExpressionAtlas" id="A0A1D6NTZ2">
    <property type="expression patterns" value="baseline and differential"/>
</dbReference>
<evidence type="ECO:0000256" key="13">
    <source>
        <dbReference type="RuleBase" id="RU363063"/>
    </source>
</evidence>
<keyword evidence="8" id="KW-0735">Signal-anchor</keyword>
<keyword evidence="12 13" id="KW-0464">Manganese</keyword>
<dbReference type="Pfam" id="PF01762">
    <property type="entry name" value="Galactosyl_T"/>
    <property type="match status" value="1"/>
</dbReference>
<accession>A0A1D6NTZ2</accession>
<dbReference type="PANTHER" id="PTHR11214:SF124">
    <property type="entry name" value="HYDROXYPROLINE O-GALACTOSYLTRANSFERASE HPGT3"/>
    <property type="match status" value="1"/>
</dbReference>
<dbReference type="EMBL" id="CM000785">
    <property type="protein sequence ID" value="AQL01647.1"/>
    <property type="molecule type" value="Genomic_DNA"/>
</dbReference>
<evidence type="ECO:0000256" key="8">
    <source>
        <dbReference type="ARBA" id="ARBA00022968"/>
    </source>
</evidence>
<feature type="transmembrane region" description="Helical" evidence="13">
    <location>
        <begin position="270"/>
        <end position="290"/>
    </location>
</feature>
<protein>
    <recommendedName>
        <fullName evidence="13">Hexosyltransferase</fullName>
        <ecNumber evidence="13">2.4.1.-</ecNumber>
    </recommendedName>
</protein>
<evidence type="ECO:0000256" key="14">
    <source>
        <dbReference type="SAM" id="MobiDB-lite"/>
    </source>
</evidence>
<evidence type="ECO:0000256" key="12">
    <source>
        <dbReference type="ARBA" id="ARBA00023211"/>
    </source>
</evidence>
<dbReference type="UniPathway" id="UPA00378"/>
<proteinExistence type="inferred from homology"/>
<gene>
    <name evidence="15" type="ORF">ZEAMMB73_Zm00001d045146</name>
</gene>
<comment type="pathway">
    <text evidence="3">Protein modification; protein glycosylation.</text>
</comment>
<dbReference type="AlphaFoldDB" id="A0A1D6NTZ2"/>
<dbReference type="InterPro" id="IPR002659">
    <property type="entry name" value="Glyco_trans_31"/>
</dbReference>